<organism evidence="2 3">
    <name type="scientific">Araneus ventricosus</name>
    <name type="common">Orbweaver spider</name>
    <name type="synonym">Epeira ventricosa</name>
    <dbReference type="NCBI Taxonomy" id="182803"/>
    <lineage>
        <taxon>Eukaryota</taxon>
        <taxon>Metazoa</taxon>
        <taxon>Ecdysozoa</taxon>
        <taxon>Arthropoda</taxon>
        <taxon>Chelicerata</taxon>
        <taxon>Arachnida</taxon>
        <taxon>Araneae</taxon>
        <taxon>Araneomorphae</taxon>
        <taxon>Entelegynae</taxon>
        <taxon>Araneoidea</taxon>
        <taxon>Araneidae</taxon>
        <taxon>Araneus</taxon>
    </lineage>
</organism>
<dbReference type="Proteomes" id="UP000499080">
    <property type="component" value="Unassembled WGS sequence"/>
</dbReference>
<protein>
    <submittedName>
        <fullName evidence="2">Uncharacterized protein</fullName>
    </submittedName>
</protein>
<accession>A0A4Y2J504</accession>
<gene>
    <name evidence="2" type="ORF">AVEN_4038_1</name>
</gene>
<reference evidence="2 3" key="1">
    <citation type="journal article" date="2019" name="Sci. Rep.">
        <title>Orb-weaving spider Araneus ventricosus genome elucidates the spidroin gene catalogue.</title>
        <authorList>
            <person name="Kono N."/>
            <person name="Nakamura H."/>
            <person name="Ohtoshi R."/>
            <person name="Moran D.A.P."/>
            <person name="Shinohara A."/>
            <person name="Yoshida Y."/>
            <person name="Fujiwara M."/>
            <person name="Mori M."/>
            <person name="Tomita M."/>
            <person name="Arakawa K."/>
        </authorList>
    </citation>
    <scope>NUCLEOTIDE SEQUENCE [LARGE SCALE GENOMIC DNA]</scope>
</reference>
<evidence type="ECO:0000313" key="3">
    <source>
        <dbReference type="Proteomes" id="UP000499080"/>
    </source>
</evidence>
<comment type="caution">
    <text evidence="2">The sequence shown here is derived from an EMBL/GenBank/DDBJ whole genome shotgun (WGS) entry which is preliminary data.</text>
</comment>
<feature type="compositionally biased region" description="Acidic residues" evidence="1">
    <location>
        <begin position="63"/>
        <end position="75"/>
    </location>
</feature>
<evidence type="ECO:0000313" key="2">
    <source>
        <dbReference type="EMBL" id="GBM85024.1"/>
    </source>
</evidence>
<proteinExistence type="predicted"/>
<keyword evidence="3" id="KW-1185">Reference proteome</keyword>
<dbReference type="EMBL" id="BGPR01003202">
    <property type="protein sequence ID" value="GBM85024.1"/>
    <property type="molecule type" value="Genomic_DNA"/>
</dbReference>
<feature type="region of interest" description="Disordered" evidence="1">
    <location>
        <begin position="58"/>
        <end position="83"/>
    </location>
</feature>
<sequence length="83" mass="9565">MLESINEPLILCFRGRDSAPRPSRLSSLYEEQEQYPAVLEEISKKMPVEYESDALYLNGEVPEYSDEESNSETDVDNPIHEEL</sequence>
<evidence type="ECO:0000256" key="1">
    <source>
        <dbReference type="SAM" id="MobiDB-lite"/>
    </source>
</evidence>
<name>A0A4Y2J504_ARAVE</name>
<dbReference type="AlphaFoldDB" id="A0A4Y2J504"/>